<evidence type="ECO:0000256" key="8">
    <source>
        <dbReference type="ARBA" id="ARBA00022824"/>
    </source>
</evidence>
<evidence type="ECO:0000313" key="15">
    <source>
        <dbReference type="Proteomes" id="UP000187013"/>
    </source>
</evidence>
<evidence type="ECO:0000256" key="3">
    <source>
        <dbReference type="ARBA" id="ARBA00009274"/>
    </source>
</evidence>
<dbReference type="GO" id="GO:0051082">
    <property type="term" value="F:unfolded protein binding"/>
    <property type="evidence" value="ECO:0007669"/>
    <property type="project" value="TreeGrafter"/>
</dbReference>
<evidence type="ECO:0000256" key="4">
    <source>
        <dbReference type="ARBA" id="ARBA00011864"/>
    </source>
</evidence>
<feature type="transmembrane region" description="Helical" evidence="13">
    <location>
        <begin position="125"/>
        <end position="151"/>
    </location>
</feature>
<evidence type="ECO:0000313" key="14">
    <source>
        <dbReference type="EMBL" id="GAV50788.1"/>
    </source>
</evidence>
<dbReference type="GO" id="GO:0005789">
    <property type="term" value="C:endoplasmic reticulum membrane"/>
    <property type="evidence" value="ECO:0007669"/>
    <property type="project" value="UniProtKB-SubCell"/>
</dbReference>
<keyword evidence="12" id="KW-0961">Cell wall biogenesis/degradation</keyword>
<feature type="transmembrane region" description="Helical" evidence="13">
    <location>
        <begin position="265"/>
        <end position="284"/>
    </location>
</feature>
<evidence type="ECO:0000256" key="5">
    <source>
        <dbReference type="ARBA" id="ARBA00018354"/>
    </source>
</evidence>
<dbReference type="OrthoDB" id="2189463at2759"/>
<dbReference type="InterPro" id="IPR022057">
    <property type="entry name" value="Chs7"/>
</dbReference>
<evidence type="ECO:0000256" key="6">
    <source>
        <dbReference type="ARBA" id="ARBA00022448"/>
    </source>
</evidence>
<evidence type="ECO:0000256" key="2">
    <source>
        <dbReference type="ARBA" id="ARBA00004477"/>
    </source>
</evidence>
<comment type="subcellular location">
    <subcellularLocation>
        <location evidence="2">Endoplasmic reticulum membrane</location>
        <topology evidence="2">Multi-pass membrane protein</topology>
    </subcellularLocation>
</comment>
<dbReference type="Pfam" id="PF12271">
    <property type="entry name" value="Chs7"/>
    <property type="match status" value="1"/>
</dbReference>
<dbReference type="AlphaFoldDB" id="A0A1Q3A552"/>
<comment type="subunit">
    <text evidence="4">Interacts with CHS3.</text>
</comment>
<evidence type="ECO:0000256" key="13">
    <source>
        <dbReference type="SAM" id="Phobius"/>
    </source>
</evidence>
<comment type="similarity">
    <text evidence="3">Belongs to the CHS7 family.</text>
</comment>
<sequence length="314" mass="34481">MFDFETICSKTPLPLCSVIKSGSHLILSNSTTIHDFNPQNLHTGILPRCYARSIDVANTMIFNVGNAFVNIGALGVLLVILYNIRQKFTAIGRAEYLHFFQLALLMIIFTLIVNTGASPPASGSYPYFVAIQIGLAGACCWNLLVNAFLGFNLWEDGTKKSMLLTRGAAFLGFVANFLVAILTFKTATTTGKIDKTHTLALFIITYVVSGTMLVVYTICQLLVSVFVVQNLWVAGTVMLGVFFFVAGQVLVYGVSDKVCMGANHYIDGLFCGSLCNLFTLMMVYKIWDMTTDDDLEFSVTIHNEDGVVYNNALK</sequence>
<dbReference type="GO" id="GO:0015031">
    <property type="term" value="P:protein transport"/>
    <property type="evidence" value="ECO:0007669"/>
    <property type="project" value="UniProtKB-KW"/>
</dbReference>
<organism evidence="14 15">
    <name type="scientific">Zygosaccharomyces rouxii</name>
    <dbReference type="NCBI Taxonomy" id="4956"/>
    <lineage>
        <taxon>Eukaryota</taxon>
        <taxon>Fungi</taxon>
        <taxon>Dikarya</taxon>
        <taxon>Ascomycota</taxon>
        <taxon>Saccharomycotina</taxon>
        <taxon>Saccharomycetes</taxon>
        <taxon>Saccharomycetales</taxon>
        <taxon>Saccharomycetaceae</taxon>
        <taxon>Zygosaccharomyces</taxon>
    </lineage>
</organism>
<evidence type="ECO:0000256" key="12">
    <source>
        <dbReference type="ARBA" id="ARBA00023316"/>
    </source>
</evidence>
<dbReference type="GO" id="GO:0006457">
    <property type="term" value="P:protein folding"/>
    <property type="evidence" value="ECO:0007669"/>
    <property type="project" value="TreeGrafter"/>
</dbReference>
<evidence type="ECO:0000256" key="11">
    <source>
        <dbReference type="ARBA" id="ARBA00023136"/>
    </source>
</evidence>
<evidence type="ECO:0000256" key="7">
    <source>
        <dbReference type="ARBA" id="ARBA00022692"/>
    </source>
</evidence>
<feature type="transmembrane region" description="Helical" evidence="13">
    <location>
        <begin position="231"/>
        <end position="253"/>
    </location>
</feature>
<keyword evidence="10 13" id="KW-1133">Transmembrane helix</keyword>
<feature type="transmembrane region" description="Helical" evidence="13">
    <location>
        <begin position="163"/>
        <end position="184"/>
    </location>
</feature>
<evidence type="ECO:0000256" key="9">
    <source>
        <dbReference type="ARBA" id="ARBA00022927"/>
    </source>
</evidence>
<evidence type="ECO:0000256" key="10">
    <source>
        <dbReference type="ARBA" id="ARBA00022989"/>
    </source>
</evidence>
<accession>A0A1Q3A552</accession>
<keyword evidence="11 13" id="KW-0472">Membrane</keyword>
<dbReference type="Proteomes" id="UP000187013">
    <property type="component" value="Unassembled WGS sequence"/>
</dbReference>
<gene>
    <name evidence="14" type="ORF">ZYGR_0Z02110</name>
</gene>
<dbReference type="PANTHER" id="PTHR35329">
    <property type="entry name" value="CHITIN SYNTHASE EXPORT CHAPERONE"/>
    <property type="match status" value="1"/>
</dbReference>
<keyword evidence="8" id="KW-0256">Endoplasmic reticulum</keyword>
<proteinExistence type="inferred from homology"/>
<feature type="transmembrane region" description="Helical" evidence="13">
    <location>
        <begin position="60"/>
        <end position="84"/>
    </location>
</feature>
<dbReference type="PANTHER" id="PTHR35329:SF2">
    <property type="entry name" value="CHITIN SYNTHASE EXPORT CHAPERONE"/>
    <property type="match status" value="1"/>
</dbReference>
<feature type="transmembrane region" description="Helical" evidence="13">
    <location>
        <begin position="199"/>
        <end position="219"/>
    </location>
</feature>
<keyword evidence="7 13" id="KW-0812">Transmembrane</keyword>
<keyword evidence="6" id="KW-0813">Transport</keyword>
<feature type="transmembrane region" description="Helical" evidence="13">
    <location>
        <begin position="96"/>
        <end position="113"/>
    </location>
</feature>
<name>A0A1Q3A552_ZYGRO</name>
<dbReference type="eggNOG" id="ENOG502QRVH">
    <property type="taxonomic scope" value="Eukaryota"/>
</dbReference>
<dbReference type="GO" id="GO:0071555">
    <property type="term" value="P:cell wall organization"/>
    <property type="evidence" value="ECO:0007669"/>
    <property type="project" value="UniProtKB-KW"/>
</dbReference>
<comment type="caution">
    <text evidence="14">The sequence shown here is derived from an EMBL/GenBank/DDBJ whole genome shotgun (WGS) entry which is preliminary data.</text>
</comment>
<dbReference type="EMBL" id="BDGX01000026">
    <property type="protein sequence ID" value="GAV50788.1"/>
    <property type="molecule type" value="Genomic_DNA"/>
</dbReference>
<comment type="function">
    <text evidence="1">Chaperone required for the export of the chitin synthase CHS3 from the endoplasmic reticulum.</text>
</comment>
<keyword evidence="9" id="KW-0653">Protein transport</keyword>
<evidence type="ECO:0000256" key="1">
    <source>
        <dbReference type="ARBA" id="ARBA00002732"/>
    </source>
</evidence>
<reference evidence="14 15" key="1">
    <citation type="submission" date="2016-08" db="EMBL/GenBank/DDBJ databases">
        <title>Draft genome sequence of allopolyploid Zygosaccharomyces rouxii.</title>
        <authorList>
            <person name="Watanabe J."/>
            <person name="Uehara K."/>
            <person name="Mogi Y."/>
            <person name="Tsukioka Y."/>
        </authorList>
    </citation>
    <scope>NUCLEOTIDE SEQUENCE [LARGE SCALE GENOMIC DNA]</scope>
    <source>
        <strain evidence="14 15">NBRC 110957</strain>
    </source>
</reference>
<protein>
    <recommendedName>
        <fullName evidence="5">Chitin synthase export chaperone</fullName>
    </recommendedName>
</protein>